<gene>
    <name evidence="2" type="ORF">LMG28614_06933</name>
</gene>
<dbReference type="SUPFAM" id="SSF75011">
    <property type="entry name" value="3-carboxy-cis,cis-mucoante lactonizing enzyme"/>
    <property type="match status" value="1"/>
</dbReference>
<organism evidence="2 3">
    <name type="scientific">Paraburkholderia ultramafica</name>
    <dbReference type="NCBI Taxonomy" id="1544867"/>
    <lineage>
        <taxon>Bacteria</taxon>
        <taxon>Pseudomonadati</taxon>
        <taxon>Pseudomonadota</taxon>
        <taxon>Betaproteobacteria</taxon>
        <taxon>Burkholderiales</taxon>
        <taxon>Burkholderiaceae</taxon>
        <taxon>Paraburkholderia</taxon>
    </lineage>
</organism>
<dbReference type="InterPro" id="IPR038765">
    <property type="entry name" value="Papain-like_cys_pep_sf"/>
</dbReference>
<dbReference type="AlphaFoldDB" id="A0A6S7D6Y3"/>
<evidence type="ECO:0000313" key="3">
    <source>
        <dbReference type="Proteomes" id="UP000494365"/>
    </source>
</evidence>
<reference evidence="2 3" key="1">
    <citation type="submission" date="2020-04" db="EMBL/GenBank/DDBJ databases">
        <authorList>
            <person name="De Canck E."/>
        </authorList>
    </citation>
    <scope>NUCLEOTIDE SEQUENCE [LARGE SCALE GENOMIC DNA]</scope>
    <source>
        <strain evidence="2 3">LMG 28614</strain>
    </source>
</reference>
<evidence type="ECO:0000259" key="1">
    <source>
        <dbReference type="SMART" id="SM00460"/>
    </source>
</evidence>
<proteinExistence type="predicted"/>
<dbReference type="Pfam" id="PF01841">
    <property type="entry name" value="Transglut_core"/>
    <property type="match status" value="1"/>
</dbReference>
<accession>A0A6S7D6Y3</accession>
<protein>
    <recommendedName>
        <fullName evidence="1">Transglutaminase-like domain-containing protein</fullName>
    </recommendedName>
</protein>
<dbReference type="Proteomes" id="UP000494365">
    <property type="component" value="Unassembled WGS sequence"/>
</dbReference>
<sequence>MVTAIRPLFAKNISSIDSNEEDAIFVVDPELGGLGRIDVRTGLFQCLLNFKHFNEFERAAALCMRPDGTIHYCRSNLIHTVSIENGSVHAATDPITIDAAQSIVGLCWKDGRYYVADVTGSLLVVENSELIRTVRIGNGINDMTLHGDRLLILRGVTRAVHIVDLDGTHVASVTVPHDGAVGIAAVKTSDAKEPGVYVYYNQCNWDVFDDAGSELTSTGSANIKLRNDARDGFIERLDYQLTDLGGGNIFCLSRGYEIEFTYAEMLKPIGDVLDELEGVKLCIRLSIPVDSPRQKVKSLETIGDIPAVVTEDEEGNAIVEFDLTGIRLDKECRIFGYHAILEAYGIRYKLNGASTNDYPADIRRRFLKEESRYDMGRQELKDIAERLLACIPTQERGNVIRIAKAVREYVYSRLGYRYSSRCASPVETLRLGEGTCGKYMELMIGLLRLCGVACRPVGDFKVPEYKLRYVPVGSVCTPDNDHAWVEFYVPEVGWVPMESSSDGVPEKHDRFFGALSWVYIENSRTEKMCKICKPGSWENIDQDLRYSELFIPEIQIRILKALRPSFDPSH</sequence>
<dbReference type="PANTHER" id="PTHR33490">
    <property type="entry name" value="BLR5614 PROTEIN-RELATED"/>
    <property type="match status" value="1"/>
</dbReference>
<name>A0A6S7D6Y3_9BURK</name>
<dbReference type="Gene3D" id="3.10.620.30">
    <property type="match status" value="1"/>
</dbReference>
<dbReference type="PANTHER" id="PTHR33490:SF6">
    <property type="entry name" value="SLL1049 PROTEIN"/>
    <property type="match status" value="1"/>
</dbReference>
<dbReference type="SUPFAM" id="SSF54001">
    <property type="entry name" value="Cysteine proteinases"/>
    <property type="match status" value="1"/>
</dbReference>
<feature type="domain" description="Transglutaminase-like" evidence="1">
    <location>
        <begin position="428"/>
        <end position="501"/>
    </location>
</feature>
<dbReference type="InterPro" id="IPR002931">
    <property type="entry name" value="Transglutaminase-like"/>
</dbReference>
<keyword evidence="3" id="KW-1185">Reference proteome</keyword>
<dbReference type="RefSeq" id="WP_175153781.1">
    <property type="nucleotide sequence ID" value="NZ_CADIKK010000065.1"/>
</dbReference>
<dbReference type="SMART" id="SM00460">
    <property type="entry name" value="TGc"/>
    <property type="match status" value="1"/>
</dbReference>
<dbReference type="EMBL" id="CADIKK010000065">
    <property type="protein sequence ID" value="CAB3809005.1"/>
    <property type="molecule type" value="Genomic_DNA"/>
</dbReference>
<evidence type="ECO:0000313" key="2">
    <source>
        <dbReference type="EMBL" id="CAB3809005.1"/>
    </source>
</evidence>